<dbReference type="PANTHER" id="PTHR31836">
    <property type="match status" value="1"/>
</dbReference>
<feature type="signal peptide" evidence="2">
    <location>
        <begin position="1"/>
        <end position="23"/>
    </location>
</feature>
<evidence type="ECO:0000256" key="1">
    <source>
        <dbReference type="ARBA" id="ARBA00022729"/>
    </source>
</evidence>
<feature type="chain" id="PRO_5024459587" evidence="2">
    <location>
        <begin position="24"/>
        <end position="149"/>
    </location>
</feature>
<sequence length="149" mass="15866">MYFLSKLSVTVISALGFSSVVMAIPVESSSSSALVARDPYAVHSGWAMPYNPWTAVGACGWSNVDADPVAAIGGALFQEMMVDDDPTHNAACGKDVEVIWQGRPVNVKVVEICAKCGYDDILLSLDSFNDLVDGRTQGMGLTGVSWKFV</sequence>
<keyword evidence="1 2" id="KW-0732">Signal</keyword>
<gene>
    <name evidence="3" type="ORF">CTheo_6463</name>
</gene>
<dbReference type="InterPro" id="IPR036908">
    <property type="entry name" value="RlpA-like_sf"/>
</dbReference>
<dbReference type="Gene3D" id="2.40.40.10">
    <property type="entry name" value="RlpA-like domain"/>
    <property type="match status" value="1"/>
</dbReference>
<comment type="caution">
    <text evidence="3">The sequence shown here is derived from an EMBL/GenBank/DDBJ whole genome shotgun (WGS) entry which is preliminary data.</text>
</comment>
<dbReference type="Proteomes" id="UP000383932">
    <property type="component" value="Unassembled WGS sequence"/>
</dbReference>
<name>A0A5N5QF73_9AGAM</name>
<dbReference type="InterPro" id="IPR051477">
    <property type="entry name" value="Expansin_CellWall"/>
</dbReference>
<proteinExistence type="predicted"/>
<accession>A0A5N5QF73</accession>
<protein>
    <submittedName>
        <fullName evidence="3">Rare lipoprotein A-like double-psi beta-barrel protein</fullName>
    </submittedName>
</protein>
<keyword evidence="4" id="KW-1185">Reference proteome</keyword>
<evidence type="ECO:0000313" key="3">
    <source>
        <dbReference type="EMBL" id="KAB5590096.1"/>
    </source>
</evidence>
<keyword evidence="3" id="KW-0449">Lipoprotein</keyword>
<dbReference type="AlphaFoldDB" id="A0A5N5QF73"/>
<evidence type="ECO:0000256" key="2">
    <source>
        <dbReference type="SAM" id="SignalP"/>
    </source>
</evidence>
<evidence type="ECO:0000313" key="4">
    <source>
        <dbReference type="Proteomes" id="UP000383932"/>
    </source>
</evidence>
<dbReference type="PANTHER" id="PTHR31836:SF28">
    <property type="entry name" value="SRCR DOMAIN-CONTAINING PROTEIN-RELATED"/>
    <property type="match status" value="1"/>
</dbReference>
<organism evidence="3 4">
    <name type="scientific">Ceratobasidium theobromae</name>
    <dbReference type="NCBI Taxonomy" id="1582974"/>
    <lineage>
        <taxon>Eukaryota</taxon>
        <taxon>Fungi</taxon>
        <taxon>Dikarya</taxon>
        <taxon>Basidiomycota</taxon>
        <taxon>Agaricomycotina</taxon>
        <taxon>Agaricomycetes</taxon>
        <taxon>Cantharellales</taxon>
        <taxon>Ceratobasidiaceae</taxon>
        <taxon>Ceratobasidium</taxon>
    </lineage>
</organism>
<dbReference type="EMBL" id="SSOP01000198">
    <property type="protein sequence ID" value="KAB5590096.1"/>
    <property type="molecule type" value="Genomic_DNA"/>
</dbReference>
<reference evidence="3 4" key="1">
    <citation type="journal article" date="2019" name="Fungal Biol. Biotechnol.">
        <title>Draft genome sequence of fastidious pathogen Ceratobasidium theobromae, which causes vascular-streak dieback in Theobroma cacao.</title>
        <authorList>
            <person name="Ali S.S."/>
            <person name="Asman A."/>
            <person name="Shao J."/>
            <person name="Firmansyah A.P."/>
            <person name="Susilo A.W."/>
            <person name="Rosmana A."/>
            <person name="McMahon P."/>
            <person name="Junaid M."/>
            <person name="Guest D."/>
            <person name="Kheng T.Y."/>
            <person name="Meinhardt L.W."/>
            <person name="Bailey B.A."/>
        </authorList>
    </citation>
    <scope>NUCLEOTIDE SEQUENCE [LARGE SCALE GENOMIC DNA]</scope>
    <source>
        <strain evidence="3 4">CT2</strain>
    </source>
</reference>
<dbReference type="SUPFAM" id="SSF50685">
    <property type="entry name" value="Barwin-like endoglucanases"/>
    <property type="match status" value="1"/>
</dbReference>
<dbReference type="CDD" id="cd22191">
    <property type="entry name" value="DPBB_RlpA_EXP_N-like"/>
    <property type="match status" value="1"/>
</dbReference>
<dbReference type="OrthoDB" id="406505at2759"/>